<accession>A0A8J6NFF0</accession>
<evidence type="ECO:0000313" key="2">
    <source>
        <dbReference type="Proteomes" id="UP000614424"/>
    </source>
</evidence>
<organism evidence="1 2">
    <name type="scientific">Candidatus Desulfobia pelagia</name>
    <dbReference type="NCBI Taxonomy" id="2841692"/>
    <lineage>
        <taxon>Bacteria</taxon>
        <taxon>Pseudomonadati</taxon>
        <taxon>Thermodesulfobacteriota</taxon>
        <taxon>Desulfobulbia</taxon>
        <taxon>Desulfobulbales</taxon>
        <taxon>Desulfobulbaceae</taxon>
        <taxon>Candidatus Desulfobia</taxon>
    </lineage>
</organism>
<name>A0A8J6NFF0_9BACT</name>
<gene>
    <name evidence="1" type="ORF">H8E41_10505</name>
</gene>
<proteinExistence type="predicted"/>
<reference evidence="1 2" key="1">
    <citation type="submission" date="2020-08" db="EMBL/GenBank/DDBJ databases">
        <title>Bridging the membrane lipid divide: bacteria of the FCB group superphylum have the potential to synthesize archaeal ether lipids.</title>
        <authorList>
            <person name="Villanueva L."/>
            <person name="Von Meijenfeldt F.A.B."/>
            <person name="Westbye A.B."/>
            <person name="Yadav S."/>
            <person name="Hopmans E.C."/>
            <person name="Dutilh B.E."/>
            <person name="Sinninghe Damste J.S."/>
        </authorList>
    </citation>
    <scope>NUCLEOTIDE SEQUENCE [LARGE SCALE GENOMIC DNA]</scope>
    <source>
        <strain evidence="1">NIOZ-UU47</strain>
    </source>
</reference>
<sequence length="238" mass="26661">MRTELGKHQLQITHFEPDVFSALSYLDQERRLTPHAPVMCVLLWKNSLSLAVYNNNMVSMVRTIMTNQPSEDSSSQEEHIPADITENVEADTEPPELTFYTESDDSGTSLLADFNLSIASEDSSPAFEMQPASSDTTELPEKEINIPPSQSYDFSWKKYLAEINLEIMRTRDYYSSVLKGGTIESIIIGGCENNWDQLRDTLTLSSEFKVEQLFPHQTSLPCQPLLAAVGQGTLSGRS</sequence>
<dbReference type="AlphaFoldDB" id="A0A8J6NFF0"/>
<evidence type="ECO:0000313" key="1">
    <source>
        <dbReference type="EMBL" id="MBC8318325.1"/>
    </source>
</evidence>
<dbReference type="EMBL" id="JACNJZ010000149">
    <property type="protein sequence ID" value="MBC8318325.1"/>
    <property type="molecule type" value="Genomic_DNA"/>
</dbReference>
<protein>
    <submittedName>
        <fullName evidence="1">Uncharacterized protein</fullName>
    </submittedName>
</protein>
<comment type="caution">
    <text evidence="1">The sequence shown here is derived from an EMBL/GenBank/DDBJ whole genome shotgun (WGS) entry which is preliminary data.</text>
</comment>
<dbReference type="Proteomes" id="UP000614424">
    <property type="component" value="Unassembled WGS sequence"/>
</dbReference>